<evidence type="ECO:0000313" key="3">
    <source>
        <dbReference type="Proteomes" id="UP000627446"/>
    </source>
</evidence>
<proteinExistence type="predicted"/>
<evidence type="ECO:0000256" key="1">
    <source>
        <dbReference type="SAM" id="Coils"/>
    </source>
</evidence>
<feature type="coiled-coil region" evidence="1">
    <location>
        <begin position="14"/>
        <end position="41"/>
    </location>
</feature>
<dbReference type="Proteomes" id="UP000627446">
    <property type="component" value="Unassembled WGS sequence"/>
</dbReference>
<name>A0A923HPP1_9BURK</name>
<keyword evidence="1" id="KW-0175">Coiled coil</keyword>
<keyword evidence="3" id="KW-1185">Reference proteome</keyword>
<organism evidence="2 3">
    <name type="scientific">Undibacterium nitidum</name>
    <dbReference type="NCBI Taxonomy" id="2762298"/>
    <lineage>
        <taxon>Bacteria</taxon>
        <taxon>Pseudomonadati</taxon>
        <taxon>Pseudomonadota</taxon>
        <taxon>Betaproteobacteria</taxon>
        <taxon>Burkholderiales</taxon>
        <taxon>Oxalobacteraceae</taxon>
        <taxon>Undibacterium</taxon>
    </lineage>
</organism>
<dbReference type="EMBL" id="JACOFZ010000002">
    <property type="protein sequence ID" value="MBC3881618.1"/>
    <property type="molecule type" value="Genomic_DNA"/>
</dbReference>
<accession>A0A923HPP1</accession>
<protein>
    <submittedName>
        <fullName evidence="2">Uncharacterized protein</fullName>
    </submittedName>
</protein>
<gene>
    <name evidence="2" type="ORF">H8K36_09560</name>
</gene>
<dbReference type="AlphaFoldDB" id="A0A923HPP1"/>
<dbReference type="RefSeq" id="WP_186915886.1">
    <property type="nucleotide sequence ID" value="NZ_JACOFZ010000002.1"/>
</dbReference>
<reference evidence="2" key="1">
    <citation type="submission" date="2020-08" db="EMBL/GenBank/DDBJ databases">
        <title>Novel species isolated from subtropical streams in China.</title>
        <authorList>
            <person name="Lu H."/>
        </authorList>
    </citation>
    <scope>NUCLEOTIDE SEQUENCE</scope>
    <source>
        <strain evidence="2">LX22W</strain>
    </source>
</reference>
<evidence type="ECO:0000313" key="2">
    <source>
        <dbReference type="EMBL" id="MBC3881618.1"/>
    </source>
</evidence>
<sequence length="139" mass="16264">MKLAFGSNSNTFFFHFLLRTIGDLEAELRKAQKQRQHQNKQSRRSLCFQLSVGNRWFWLWFSSTSDTANCVRQKWEKESQVSQRSEFLTLPIFDSHNWEAEGQWQCGRLSLLTFFGEAKKVSGRRATPGQLTLIITKSQ</sequence>
<comment type="caution">
    <text evidence="2">The sequence shown here is derived from an EMBL/GenBank/DDBJ whole genome shotgun (WGS) entry which is preliminary data.</text>
</comment>